<dbReference type="KEGG" id="psua:FLK61_33315"/>
<dbReference type="EMBL" id="CP041372">
    <property type="protein sequence ID" value="QKS71571.1"/>
    <property type="molecule type" value="Genomic_DNA"/>
</dbReference>
<sequence length="145" mass="16981">MRKSDFLDEMRLEVGLAYDYARSQDDFIARILKTIFAISRKKAMLTLHKYCGSSNELVYALGIKGMTKEQEMLGQGFVSPSKMRAVTYIKKDRQHVLFLPIYHEDQLEHMVTIRLLDSDYRMSKQDMIFAQELITFIESKRSTLL</sequence>
<organism evidence="1 2">
    <name type="scientific">Paenalkalicoccus suaedae</name>
    <dbReference type="NCBI Taxonomy" id="2592382"/>
    <lineage>
        <taxon>Bacteria</taxon>
        <taxon>Bacillati</taxon>
        <taxon>Bacillota</taxon>
        <taxon>Bacilli</taxon>
        <taxon>Bacillales</taxon>
        <taxon>Bacillaceae</taxon>
        <taxon>Paenalkalicoccus</taxon>
    </lineage>
</organism>
<accession>A0A859FF33</accession>
<proteinExistence type="predicted"/>
<evidence type="ECO:0000313" key="2">
    <source>
        <dbReference type="Proteomes" id="UP000318138"/>
    </source>
</evidence>
<name>A0A859FF33_9BACI</name>
<protein>
    <recommendedName>
        <fullName evidence="3">GAF domain-containing protein</fullName>
    </recommendedName>
</protein>
<dbReference type="RefSeq" id="WP_176009606.1">
    <property type="nucleotide sequence ID" value="NZ_CP041372.2"/>
</dbReference>
<gene>
    <name evidence="1" type="ORF">FLK61_33315</name>
</gene>
<keyword evidence="2" id="KW-1185">Reference proteome</keyword>
<dbReference type="Proteomes" id="UP000318138">
    <property type="component" value="Chromosome"/>
</dbReference>
<reference evidence="2" key="1">
    <citation type="submission" date="2019-07" db="EMBL/GenBank/DDBJ databases">
        <title>Bacillus alkalisoli sp. nov. isolated from saline soil.</title>
        <authorList>
            <person name="Sun J.-Q."/>
            <person name="Xu L."/>
        </authorList>
    </citation>
    <scope>NUCLEOTIDE SEQUENCE [LARGE SCALE GENOMIC DNA]</scope>
    <source>
        <strain evidence="2">M4U3P1</strain>
    </source>
</reference>
<dbReference type="AlphaFoldDB" id="A0A859FF33"/>
<evidence type="ECO:0008006" key="3">
    <source>
        <dbReference type="Google" id="ProtNLM"/>
    </source>
</evidence>
<evidence type="ECO:0000313" key="1">
    <source>
        <dbReference type="EMBL" id="QKS71571.1"/>
    </source>
</evidence>